<comment type="catalytic activity">
    <reaction evidence="4">
        <text>chorismate + L-glutamine = anthranilate + pyruvate + L-glutamate + H(+)</text>
        <dbReference type="Rhea" id="RHEA:21732"/>
        <dbReference type="ChEBI" id="CHEBI:15361"/>
        <dbReference type="ChEBI" id="CHEBI:15378"/>
        <dbReference type="ChEBI" id="CHEBI:16567"/>
        <dbReference type="ChEBI" id="CHEBI:29748"/>
        <dbReference type="ChEBI" id="CHEBI:29985"/>
        <dbReference type="ChEBI" id="CHEBI:58359"/>
        <dbReference type="EC" id="4.1.3.27"/>
    </reaction>
</comment>
<keyword evidence="2" id="KW-0315">Glutamine amidotransferase</keyword>
<dbReference type="EC" id="4.1.3.27" evidence="1"/>
<dbReference type="EMBL" id="LXEW01000003">
    <property type="protein sequence ID" value="OAT55013.1"/>
    <property type="molecule type" value="Genomic_DNA"/>
</dbReference>
<dbReference type="InterPro" id="IPR017926">
    <property type="entry name" value="GATASE"/>
</dbReference>
<evidence type="ECO:0000313" key="7">
    <source>
        <dbReference type="Proteomes" id="UP000078224"/>
    </source>
</evidence>
<keyword evidence="6" id="KW-0808">Transferase</keyword>
<dbReference type="InterPro" id="IPR029062">
    <property type="entry name" value="Class_I_gatase-like"/>
</dbReference>
<evidence type="ECO:0000259" key="5">
    <source>
        <dbReference type="Pfam" id="PF00117"/>
    </source>
</evidence>
<dbReference type="PRINTS" id="PR00099">
    <property type="entry name" value="CPSGATASE"/>
</dbReference>
<dbReference type="OrthoDB" id="9786812at2"/>
<evidence type="ECO:0000313" key="6">
    <source>
        <dbReference type="EMBL" id="OAT55013.1"/>
    </source>
</evidence>
<dbReference type="FunFam" id="3.40.50.880:FF:000003">
    <property type="entry name" value="Anthranilate synthase component II"/>
    <property type="match status" value="1"/>
</dbReference>
<dbReference type="PANTHER" id="PTHR43418">
    <property type="entry name" value="MULTIFUNCTIONAL TRYPTOPHAN BIOSYNTHESIS PROTEIN-RELATED"/>
    <property type="match status" value="1"/>
</dbReference>
<comment type="caution">
    <text evidence="6">The sequence shown here is derived from an EMBL/GenBank/DDBJ whole genome shotgun (WGS) entry which is preliminary data.</text>
</comment>
<dbReference type="GO" id="GO:0002047">
    <property type="term" value="P:phenazine biosynthetic process"/>
    <property type="evidence" value="ECO:0007669"/>
    <property type="project" value="TreeGrafter"/>
</dbReference>
<keyword evidence="7" id="KW-1185">Reference proteome</keyword>
<dbReference type="PRINTS" id="PR00096">
    <property type="entry name" value="GATASE"/>
</dbReference>
<gene>
    <name evidence="6" type="ORF">M998_0163</name>
</gene>
<dbReference type="NCBIfam" id="TIGR00566">
    <property type="entry name" value="trpG_papA"/>
    <property type="match status" value="1"/>
</dbReference>
<feature type="domain" description="Glutamine amidotransferase" evidence="5">
    <location>
        <begin position="5"/>
        <end position="187"/>
    </location>
</feature>
<dbReference type="PATRIC" id="fig|1354272.4.peg.169"/>
<dbReference type="InterPro" id="IPR050472">
    <property type="entry name" value="Anth_synth/Amidotransfase"/>
</dbReference>
<organism evidence="6 7">
    <name type="scientific">Providencia heimbachae ATCC 35613</name>
    <dbReference type="NCBI Taxonomy" id="1354272"/>
    <lineage>
        <taxon>Bacteria</taxon>
        <taxon>Pseudomonadati</taxon>
        <taxon>Pseudomonadota</taxon>
        <taxon>Gammaproteobacteria</taxon>
        <taxon>Enterobacterales</taxon>
        <taxon>Morganellaceae</taxon>
        <taxon>Providencia</taxon>
    </lineage>
</organism>
<dbReference type="PRINTS" id="PR00097">
    <property type="entry name" value="ANTSNTHASEII"/>
</dbReference>
<dbReference type="Gene3D" id="3.40.50.880">
    <property type="match status" value="1"/>
</dbReference>
<evidence type="ECO:0000256" key="4">
    <source>
        <dbReference type="ARBA" id="ARBA00047683"/>
    </source>
</evidence>
<sequence>MANILLLDNVDSFTYNLVDQLRSGGHQVVIYRNTVAAEHILSVLNKMESPILVLSPGPGKPSEAGSMPEVLKQVKGKIPVIGICLGHQAIVEAYGGTVSAAGEILHGKSSMATHDELAMFTGLENPLSVARYHSLVGSLIPDTLTLCAQSNGMVMAVRNDQERVCGFQFHPESILTTQGKMLLENTVAWALSTPNKNTTKHSQ</sequence>
<evidence type="ECO:0000256" key="3">
    <source>
        <dbReference type="ARBA" id="ARBA00023239"/>
    </source>
</evidence>
<dbReference type="CDD" id="cd01743">
    <property type="entry name" value="GATase1_Anthranilate_Synthase"/>
    <property type="match status" value="1"/>
</dbReference>
<dbReference type="Pfam" id="PF00117">
    <property type="entry name" value="GATase"/>
    <property type="match status" value="1"/>
</dbReference>
<dbReference type="AlphaFoldDB" id="A0A1B7K4H6"/>
<dbReference type="PROSITE" id="PS51273">
    <property type="entry name" value="GATASE_TYPE_1"/>
    <property type="match status" value="1"/>
</dbReference>
<name>A0A1B7K4H6_9GAMM</name>
<reference evidence="6 7" key="1">
    <citation type="submission" date="2016-04" db="EMBL/GenBank/DDBJ databases">
        <title>ATOL: Assembling a taxonomically balanced genome-scale reconstruction of the evolutionary history of the Enterobacteriaceae.</title>
        <authorList>
            <person name="Plunkett G.III."/>
            <person name="Neeno-Eckwall E.C."/>
            <person name="Glasner J.D."/>
            <person name="Perna N.T."/>
        </authorList>
    </citation>
    <scope>NUCLEOTIDE SEQUENCE [LARGE SCALE GENOMIC DNA]</scope>
    <source>
        <strain evidence="6 7">ATCC 35613</strain>
    </source>
</reference>
<proteinExistence type="predicted"/>
<dbReference type="GO" id="GO:0004049">
    <property type="term" value="F:anthranilate synthase activity"/>
    <property type="evidence" value="ECO:0007669"/>
    <property type="project" value="UniProtKB-EC"/>
</dbReference>
<dbReference type="SUPFAM" id="SSF52317">
    <property type="entry name" value="Class I glutamine amidotransferase-like"/>
    <property type="match status" value="1"/>
</dbReference>
<dbReference type="InterPro" id="IPR006221">
    <property type="entry name" value="TrpG/PapA_dom"/>
</dbReference>
<dbReference type="Proteomes" id="UP000078224">
    <property type="component" value="Unassembled WGS sequence"/>
</dbReference>
<dbReference type="GO" id="GO:0000162">
    <property type="term" value="P:L-tryptophan biosynthetic process"/>
    <property type="evidence" value="ECO:0007669"/>
    <property type="project" value="TreeGrafter"/>
</dbReference>
<dbReference type="GO" id="GO:0004048">
    <property type="term" value="F:anthranilate phosphoribosyltransferase activity"/>
    <property type="evidence" value="ECO:0007669"/>
    <property type="project" value="TreeGrafter"/>
</dbReference>
<protein>
    <recommendedName>
        <fullName evidence="1">anthranilate synthase</fullName>
        <ecNumber evidence="1">4.1.3.27</ecNumber>
    </recommendedName>
</protein>
<dbReference type="GO" id="GO:0005829">
    <property type="term" value="C:cytosol"/>
    <property type="evidence" value="ECO:0007669"/>
    <property type="project" value="TreeGrafter"/>
</dbReference>
<dbReference type="PANTHER" id="PTHR43418:SF2">
    <property type="entry name" value="BIFUNCTIONAL PROTEIN TRPGD"/>
    <property type="match status" value="1"/>
</dbReference>
<evidence type="ECO:0000256" key="2">
    <source>
        <dbReference type="ARBA" id="ARBA00022962"/>
    </source>
</evidence>
<evidence type="ECO:0000256" key="1">
    <source>
        <dbReference type="ARBA" id="ARBA00012266"/>
    </source>
</evidence>
<accession>A0A1B7K4H6</accession>
<keyword evidence="3 6" id="KW-0456">Lyase</keyword>